<organism evidence="1 2">
    <name type="scientific">Chryseobacterium indologenes</name>
    <name type="common">Flavobacterium indologenes</name>
    <dbReference type="NCBI Taxonomy" id="253"/>
    <lineage>
        <taxon>Bacteria</taxon>
        <taxon>Pseudomonadati</taxon>
        <taxon>Bacteroidota</taxon>
        <taxon>Flavobacteriia</taxon>
        <taxon>Flavobacteriales</taxon>
        <taxon>Weeksellaceae</taxon>
        <taxon>Chryseobacterium group</taxon>
        <taxon>Chryseobacterium</taxon>
    </lineage>
</organism>
<proteinExistence type="predicted"/>
<dbReference type="SUPFAM" id="SSF101898">
    <property type="entry name" value="NHL repeat"/>
    <property type="match status" value="1"/>
</dbReference>
<protein>
    <submittedName>
        <fullName evidence="1">Uncharacterized protein</fullName>
    </submittedName>
</protein>
<dbReference type="Proteomes" id="UP000269015">
    <property type="component" value="Chromosome"/>
</dbReference>
<gene>
    <name evidence="1" type="ORF">EG352_14835</name>
</gene>
<name>A0A5R9PW12_CHRID</name>
<dbReference type="RefSeq" id="WP_052003655.1">
    <property type="nucleotide sequence ID" value="NZ_CP023968.1"/>
</dbReference>
<evidence type="ECO:0000313" key="2">
    <source>
        <dbReference type="Proteomes" id="UP000269015"/>
    </source>
</evidence>
<accession>A0A5R9PW12</accession>
<dbReference type="InterPro" id="IPR015943">
    <property type="entry name" value="WD40/YVTN_repeat-like_dom_sf"/>
</dbReference>
<dbReference type="Gene3D" id="2.130.10.10">
    <property type="entry name" value="YVTN repeat-like/Quinoprotein amine dehydrogenase"/>
    <property type="match status" value="1"/>
</dbReference>
<dbReference type="AlphaFoldDB" id="A0A5R9PW12"/>
<dbReference type="EMBL" id="CP033930">
    <property type="protein sequence ID" value="AZB18963.1"/>
    <property type="molecule type" value="Genomic_DNA"/>
</dbReference>
<sequence length="380" mass="42341">MKKLYTFLLALTTAVVFAQIPQGFTYQAIAFNAAGSPVTNGNVSVRISILNNAASGTNLYTETHSKTTNSKGLINLNIGQGTPVSGTFSGINWAVNSKFIKVEIDPAGGTNYTSVGTNQLMSVPYAMTASKIDVSSASSSIGDDIIESKSSNYFYNDKYEGKIYVLNSKTGLWTSQTYNAGYTNNNTTPEVTAKNGNIMFIDSYDSKVYMYSSRTGSWTSQTYSATYTNNNSIPYLFYLSNGSTLFVDRYDHRMYVFNYISGTWSSQDFNVGYTNNNTEPTALASGSNFAFVDKYDRKVVVYNTKTMEWKSQSYHITYYNNNLSTPEITRSNGNFIFTDRYDHKIYVFSSKTGNWTSQEYNIGYFNNNYSAPTLLGTETN</sequence>
<dbReference type="OrthoDB" id="9765957at2"/>
<dbReference type="GeneID" id="56899871"/>
<reference evidence="1 2" key="1">
    <citation type="submission" date="2018-11" db="EMBL/GenBank/DDBJ databases">
        <title>Proposal to divide the Flavobacteriaceae and reorganize its genera based on Amino Acid Identity values calculated from whole genome sequences.</title>
        <authorList>
            <person name="Nicholson A.C."/>
            <person name="Gulvik C.A."/>
            <person name="Whitney A.M."/>
            <person name="Humrighouse B.W."/>
            <person name="Bell M."/>
            <person name="Holmes B."/>
            <person name="Steigerwalt A.G."/>
            <person name="Villarma A."/>
            <person name="Sheth M."/>
            <person name="Batra D."/>
            <person name="Pryor J."/>
            <person name="Bernardet J.-F."/>
            <person name="Hugo C."/>
            <person name="Kampfer P."/>
            <person name="Newman J."/>
            <person name="McQuiston J.R."/>
        </authorList>
    </citation>
    <scope>NUCLEOTIDE SEQUENCE [LARGE SCALE GENOMIC DNA]</scope>
    <source>
        <strain evidence="1 2">H5559</strain>
    </source>
</reference>
<evidence type="ECO:0000313" key="1">
    <source>
        <dbReference type="EMBL" id="AZB18963.1"/>
    </source>
</evidence>